<dbReference type="PANTHER" id="PTHR19211">
    <property type="entry name" value="ATP-BINDING TRANSPORT PROTEIN-RELATED"/>
    <property type="match status" value="1"/>
</dbReference>
<evidence type="ECO:0000313" key="8">
    <source>
        <dbReference type="Proteomes" id="UP000028924"/>
    </source>
</evidence>
<feature type="coiled-coil region" evidence="5">
    <location>
        <begin position="189"/>
        <end position="238"/>
    </location>
</feature>
<reference evidence="7 8" key="1">
    <citation type="journal article" date="2014" name="BMC Genomics">
        <title>Oil accumulation mechanisms of the oleaginous microalga Chlorella protothecoides revealed through its genome, transcriptomes, and proteomes.</title>
        <authorList>
            <person name="Gao C."/>
            <person name="Wang Y."/>
            <person name="Shen Y."/>
            <person name="Yan D."/>
            <person name="He X."/>
            <person name="Dai J."/>
            <person name="Wu Q."/>
        </authorList>
    </citation>
    <scope>NUCLEOTIDE SEQUENCE [LARGE SCALE GENOMIC DNA]</scope>
    <source>
        <strain evidence="7 8">0710</strain>
    </source>
</reference>
<sequence>MWVLTCTEAGAWGGTLCVFLYVCTDIDAAYIHLLTEPLPPLVHRVSDRKKKQAALKKGKVAGKGSSATLASESSDAENAFGSTTQLARDVEDLELNDRSCTGILTSHPQSRDIHFQSFTLLFHGHEILTDADLELNYGRRYGLLGPNGCGKSTLLKALGARELDIPAHIDTYFLDREIAASDLTALQAVMSVDEERAQLEAEAESLADAEGGEAEQRLEDIYERLEAMESEMAETRAASILHGLGFDKKMQAKPTRDFSGGWRMRIALARALFVEPTFLILDEPTNHLDLEACVWLEETLKKWKRILLLVSHSQDFLNGVCTNIILMQHKQLKYYAGDYDTYVRTRAEQEENQMKKYKWEQEQIANMKDYIARFGHGSAKLARQAQSKEKVLAKMVRDGLTEKVSQERTVKLAFANVGTLPPPVLQFSNVKFGYSPDAVLYSDVELGVDLDSRVALVGPNGCGKSTLLKLMTGQLEPLDGMVKRHNHLRIGQYHQHLTELLPLDVSALAYMMAEYPGVSMEEMRSVVGRFGITGAAQTLEMRKLSDGLKSRVVFAWLARRTPHMLLLDEPTNHLDIESIDSLADAINDWDGGLVLVSHDFRLISQVAKEIWTVQDGRVTRWEGDILSYKAHLKTSMAALAKRSDLG</sequence>
<dbReference type="PANTHER" id="PTHR19211:SF15">
    <property type="entry name" value="ATP-BINDING CASSETTE SUB-FAMILY F MEMBER 2"/>
    <property type="match status" value="1"/>
</dbReference>
<evidence type="ECO:0000256" key="5">
    <source>
        <dbReference type="SAM" id="Coils"/>
    </source>
</evidence>
<dbReference type="GO" id="GO:0016887">
    <property type="term" value="F:ATP hydrolysis activity"/>
    <property type="evidence" value="ECO:0007669"/>
    <property type="project" value="InterPro"/>
</dbReference>
<dbReference type="STRING" id="3075.A0A087SEJ5"/>
<keyword evidence="3" id="KW-0067">ATP-binding</keyword>
<keyword evidence="2" id="KW-0547">Nucleotide-binding</keyword>
<evidence type="ECO:0000256" key="1">
    <source>
        <dbReference type="ARBA" id="ARBA00022737"/>
    </source>
</evidence>
<dbReference type="InterPro" id="IPR050611">
    <property type="entry name" value="ABCF"/>
</dbReference>
<protein>
    <submittedName>
        <fullName evidence="7">ABC transporter F family member 1</fullName>
    </submittedName>
</protein>
<evidence type="ECO:0000256" key="2">
    <source>
        <dbReference type="ARBA" id="ARBA00022741"/>
    </source>
</evidence>
<dbReference type="InterPro" id="IPR003439">
    <property type="entry name" value="ABC_transporter-like_ATP-bd"/>
</dbReference>
<dbReference type="eggNOG" id="KOG0927">
    <property type="taxonomic scope" value="Eukaryota"/>
</dbReference>
<dbReference type="InterPro" id="IPR003593">
    <property type="entry name" value="AAA+_ATPase"/>
</dbReference>
<dbReference type="FunFam" id="3.40.50.300:FF:000683">
    <property type="entry name" value="Abc transporter f family member 1"/>
    <property type="match status" value="1"/>
</dbReference>
<name>A0A087SEJ5_AUXPR</name>
<dbReference type="InterPro" id="IPR017871">
    <property type="entry name" value="ABC_transporter-like_CS"/>
</dbReference>
<keyword evidence="1" id="KW-0677">Repeat</keyword>
<keyword evidence="8" id="KW-1185">Reference proteome</keyword>
<dbReference type="Pfam" id="PF00005">
    <property type="entry name" value="ABC_tran"/>
    <property type="match status" value="2"/>
</dbReference>
<feature type="domain" description="ABC transporter" evidence="6">
    <location>
        <begin position="113"/>
        <end position="354"/>
    </location>
</feature>
<dbReference type="FunFam" id="3.40.50.300:FF:000104">
    <property type="entry name" value="ATP-binding cassette sub-family F member 3"/>
    <property type="match status" value="1"/>
</dbReference>
<feature type="domain" description="ABC transporter" evidence="6">
    <location>
        <begin position="425"/>
        <end position="640"/>
    </location>
</feature>
<dbReference type="RefSeq" id="XP_011397036.1">
    <property type="nucleotide sequence ID" value="XM_011398734.1"/>
</dbReference>
<gene>
    <name evidence="7" type="ORF">F751_4991</name>
</gene>
<evidence type="ECO:0000256" key="3">
    <source>
        <dbReference type="ARBA" id="ARBA00022840"/>
    </source>
</evidence>
<dbReference type="InterPro" id="IPR032781">
    <property type="entry name" value="ABC_tran_Xtn"/>
</dbReference>
<dbReference type="GeneID" id="23616382"/>
<dbReference type="Pfam" id="PF12848">
    <property type="entry name" value="ABC_tran_Xtn"/>
    <property type="match status" value="1"/>
</dbReference>
<dbReference type="PROSITE" id="PS00211">
    <property type="entry name" value="ABC_TRANSPORTER_1"/>
    <property type="match status" value="1"/>
</dbReference>
<dbReference type="GO" id="GO:0005524">
    <property type="term" value="F:ATP binding"/>
    <property type="evidence" value="ECO:0007669"/>
    <property type="project" value="UniProtKB-KW"/>
</dbReference>
<evidence type="ECO:0000256" key="4">
    <source>
        <dbReference type="ARBA" id="ARBA00061344"/>
    </source>
</evidence>
<dbReference type="KEGG" id="apro:F751_4991"/>
<evidence type="ECO:0000259" key="6">
    <source>
        <dbReference type="PROSITE" id="PS50893"/>
    </source>
</evidence>
<keyword evidence="5" id="KW-0175">Coiled coil</keyword>
<dbReference type="SMART" id="SM00382">
    <property type="entry name" value="AAA"/>
    <property type="match status" value="2"/>
</dbReference>
<comment type="similarity">
    <text evidence="4">Belongs to the ABC transporter superfamily. ABCF family. EF3 (TC 3.A.1.121) subfamily.</text>
</comment>
<dbReference type="PROSITE" id="PS50893">
    <property type="entry name" value="ABC_TRANSPORTER_2"/>
    <property type="match status" value="2"/>
</dbReference>
<accession>A0A087SEJ5</accession>
<dbReference type="OrthoDB" id="2110130at2759"/>
<dbReference type="EMBL" id="KL662106">
    <property type="protein sequence ID" value="KFM24149.1"/>
    <property type="molecule type" value="Genomic_DNA"/>
</dbReference>
<organism evidence="7 8">
    <name type="scientific">Auxenochlorella protothecoides</name>
    <name type="common">Green microalga</name>
    <name type="synonym">Chlorella protothecoides</name>
    <dbReference type="NCBI Taxonomy" id="3075"/>
    <lineage>
        <taxon>Eukaryota</taxon>
        <taxon>Viridiplantae</taxon>
        <taxon>Chlorophyta</taxon>
        <taxon>core chlorophytes</taxon>
        <taxon>Trebouxiophyceae</taxon>
        <taxon>Chlorellales</taxon>
        <taxon>Chlorellaceae</taxon>
        <taxon>Auxenochlorella</taxon>
    </lineage>
</organism>
<dbReference type="SUPFAM" id="SSF52540">
    <property type="entry name" value="P-loop containing nucleoside triphosphate hydrolases"/>
    <property type="match status" value="2"/>
</dbReference>
<dbReference type="AlphaFoldDB" id="A0A087SEJ5"/>
<dbReference type="Gene3D" id="3.40.50.300">
    <property type="entry name" value="P-loop containing nucleotide triphosphate hydrolases"/>
    <property type="match status" value="2"/>
</dbReference>
<proteinExistence type="inferred from homology"/>
<dbReference type="InterPro" id="IPR027417">
    <property type="entry name" value="P-loop_NTPase"/>
</dbReference>
<evidence type="ECO:0000313" key="7">
    <source>
        <dbReference type="EMBL" id="KFM24149.1"/>
    </source>
</evidence>
<dbReference type="CDD" id="cd03221">
    <property type="entry name" value="ABCF_EF-3"/>
    <property type="match status" value="2"/>
</dbReference>
<dbReference type="Proteomes" id="UP000028924">
    <property type="component" value="Unassembled WGS sequence"/>
</dbReference>